<dbReference type="SUPFAM" id="SSF52540">
    <property type="entry name" value="P-loop containing nucleoside triphosphate hydrolases"/>
    <property type="match status" value="1"/>
</dbReference>
<gene>
    <name evidence="8" type="ORF">BB560_002796</name>
</gene>
<dbReference type="AlphaFoldDB" id="A0A2T9ZDT4"/>
<evidence type="ECO:0000256" key="1">
    <source>
        <dbReference type="ARBA" id="ARBA00004173"/>
    </source>
</evidence>
<evidence type="ECO:0000256" key="2">
    <source>
        <dbReference type="ARBA" id="ARBA00009863"/>
    </source>
</evidence>
<evidence type="ECO:0000313" key="8">
    <source>
        <dbReference type="EMBL" id="PVV02741.1"/>
    </source>
</evidence>
<dbReference type="GO" id="GO:0003735">
    <property type="term" value="F:structural constituent of ribosome"/>
    <property type="evidence" value="ECO:0007669"/>
    <property type="project" value="TreeGrafter"/>
</dbReference>
<comment type="subcellular location">
    <subcellularLocation>
        <location evidence="1">Mitochondrion</location>
    </subcellularLocation>
</comment>
<keyword evidence="3" id="KW-0809">Transit peptide</keyword>
<keyword evidence="4" id="KW-0689">Ribosomal protein</keyword>
<organism evidence="8 9">
    <name type="scientific">Smittium megazygosporum</name>
    <dbReference type="NCBI Taxonomy" id="133381"/>
    <lineage>
        <taxon>Eukaryota</taxon>
        <taxon>Fungi</taxon>
        <taxon>Fungi incertae sedis</taxon>
        <taxon>Zoopagomycota</taxon>
        <taxon>Kickxellomycotina</taxon>
        <taxon>Harpellomycetes</taxon>
        <taxon>Harpellales</taxon>
        <taxon>Legeriomycetaceae</taxon>
        <taxon>Smittium</taxon>
    </lineage>
</organism>
<evidence type="ECO:0000313" key="9">
    <source>
        <dbReference type="Proteomes" id="UP000245609"/>
    </source>
</evidence>
<dbReference type="InterPro" id="IPR019368">
    <property type="entry name" value="Ribosomal_mS29"/>
</dbReference>
<accession>A0A2T9ZDT4</accession>
<comment type="similarity">
    <text evidence="2">Belongs to the mitochondrion-specific ribosomal protein mS29 family.</text>
</comment>
<dbReference type="OrthoDB" id="274828at2759"/>
<dbReference type="Pfam" id="PF10236">
    <property type="entry name" value="DAP3"/>
    <property type="match status" value="1"/>
</dbReference>
<dbReference type="InterPro" id="IPR027417">
    <property type="entry name" value="P-loop_NTPase"/>
</dbReference>
<dbReference type="Proteomes" id="UP000245609">
    <property type="component" value="Unassembled WGS sequence"/>
</dbReference>
<keyword evidence="6" id="KW-0687">Ribonucleoprotein</keyword>
<dbReference type="PANTHER" id="PTHR12810">
    <property type="entry name" value="MITOCHONDRIAL 28S RIBOSOMAL PROTEIN S29"/>
    <property type="match status" value="1"/>
</dbReference>
<dbReference type="PANTHER" id="PTHR12810:SF0">
    <property type="entry name" value="SMALL RIBOSOMAL SUBUNIT PROTEIN MS29"/>
    <property type="match status" value="1"/>
</dbReference>
<evidence type="ECO:0000256" key="6">
    <source>
        <dbReference type="ARBA" id="ARBA00023274"/>
    </source>
</evidence>
<protein>
    <recommendedName>
        <fullName evidence="7">Small ribosomal subunit protein mS29</fullName>
    </recommendedName>
</protein>
<dbReference type="STRING" id="133381.A0A2T9ZDT4"/>
<evidence type="ECO:0000256" key="3">
    <source>
        <dbReference type="ARBA" id="ARBA00022946"/>
    </source>
</evidence>
<keyword evidence="9" id="KW-1185">Reference proteome</keyword>
<keyword evidence="5" id="KW-0496">Mitochondrion</keyword>
<evidence type="ECO:0000256" key="4">
    <source>
        <dbReference type="ARBA" id="ARBA00022980"/>
    </source>
</evidence>
<proteinExistence type="inferred from homology"/>
<sequence>MSFRHFVPTISSRASLAFRGIYGPQVRAISSAQILQMAKAKPKTTQKRGADKTKSTSFKKKIKGLGSEVFSYRLNAGEDESDVTEQDFRNSEYYKSPPHLDINPIKFEYLVQNFPTKIFSIDENLIQVFQASKLSGKLNQVFDILNNTGLVARGITNNVAERVMKSSITSYENTIILDGECGVGKTASLLQIASCAIKSDWFVFYVPETISWVDSSKPYIPSFEDPSKFYQWTLVSSLLNNINLINNNDILHEKLLLKEECTLGKNKFAVGTPISSVIDVGIKTPSLSQQALQIVLDCVSSQTEVPVLIAIDQINTFFSLSSYTDQENKRIYSNKLLLVESLLPYFGNLTTLSEYSAAIPKKKLQRGVVIGATSKADKRFRDYYFFDYLRNRKSTTHPFEVLNVPVFTKEEAFYLLGLYKLSNLTNIEPSLVQASRIWGIASGVPSKIYDYCSRFF</sequence>
<dbReference type="EMBL" id="MBFS01000347">
    <property type="protein sequence ID" value="PVV02741.1"/>
    <property type="molecule type" value="Genomic_DNA"/>
</dbReference>
<dbReference type="GO" id="GO:0005763">
    <property type="term" value="C:mitochondrial small ribosomal subunit"/>
    <property type="evidence" value="ECO:0007669"/>
    <property type="project" value="TreeGrafter"/>
</dbReference>
<comment type="caution">
    <text evidence="8">The sequence shown here is derived from an EMBL/GenBank/DDBJ whole genome shotgun (WGS) entry which is preliminary data.</text>
</comment>
<name>A0A2T9ZDT4_9FUNG</name>
<evidence type="ECO:0000256" key="5">
    <source>
        <dbReference type="ARBA" id="ARBA00023128"/>
    </source>
</evidence>
<reference evidence="8 9" key="1">
    <citation type="journal article" date="2018" name="MBio">
        <title>Comparative Genomics Reveals the Core Gene Toolbox for the Fungus-Insect Symbiosis.</title>
        <authorList>
            <person name="Wang Y."/>
            <person name="Stata M."/>
            <person name="Wang W."/>
            <person name="Stajich J.E."/>
            <person name="White M.M."/>
            <person name="Moncalvo J.M."/>
        </authorList>
    </citation>
    <scope>NUCLEOTIDE SEQUENCE [LARGE SCALE GENOMIC DNA]</scope>
    <source>
        <strain evidence="8 9">SC-DP-2</strain>
    </source>
</reference>
<evidence type="ECO:0000256" key="7">
    <source>
        <dbReference type="ARBA" id="ARBA00035140"/>
    </source>
</evidence>